<feature type="transmembrane region" description="Helical" evidence="4">
    <location>
        <begin position="85"/>
        <end position="103"/>
    </location>
</feature>
<comment type="caution">
    <text evidence="6">The sequence shown here is derived from an EMBL/GenBank/DDBJ whole genome shotgun (WGS) entry which is preliminary data.</text>
</comment>
<protein>
    <submittedName>
        <fullName evidence="6">Putative MFS family arabinose efflux permease</fullName>
    </submittedName>
</protein>
<feature type="transmembrane region" description="Helical" evidence="4">
    <location>
        <begin position="351"/>
        <end position="370"/>
    </location>
</feature>
<feature type="transmembrane region" description="Helical" evidence="4">
    <location>
        <begin position="18"/>
        <end position="36"/>
    </location>
</feature>
<keyword evidence="3 4" id="KW-0472">Membrane</keyword>
<dbReference type="AlphaFoldDB" id="A0A839EFR3"/>
<dbReference type="SUPFAM" id="SSF103473">
    <property type="entry name" value="MFS general substrate transporter"/>
    <property type="match status" value="1"/>
</dbReference>
<dbReference type="EMBL" id="JACGXN010000002">
    <property type="protein sequence ID" value="MBA8878801.1"/>
    <property type="molecule type" value="Genomic_DNA"/>
</dbReference>
<feature type="transmembrane region" description="Helical" evidence="4">
    <location>
        <begin position="286"/>
        <end position="304"/>
    </location>
</feature>
<feature type="transmembrane region" description="Helical" evidence="4">
    <location>
        <begin position="257"/>
        <end position="274"/>
    </location>
</feature>
<dbReference type="PROSITE" id="PS50850">
    <property type="entry name" value="MFS"/>
    <property type="match status" value="1"/>
</dbReference>
<reference evidence="6 7" key="1">
    <citation type="submission" date="2020-07" db="EMBL/GenBank/DDBJ databases">
        <title>Genomic Encyclopedia of Type Strains, Phase IV (KMG-V): Genome sequencing to study the core and pangenomes of soil and plant-associated prokaryotes.</title>
        <authorList>
            <person name="Whitman W."/>
        </authorList>
    </citation>
    <scope>NUCLEOTIDE SEQUENCE [LARGE SCALE GENOMIC DNA]</scope>
    <source>
        <strain evidence="6 7">AN3</strain>
    </source>
</reference>
<feature type="transmembrane region" description="Helical" evidence="4">
    <location>
        <begin position="172"/>
        <end position="192"/>
    </location>
</feature>
<gene>
    <name evidence="6" type="ORF">FHW16_002513</name>
</gene>
<feature type="transmembrane region" description="Helical" evidence="4">
    <location>
        <begin position="142"/>
        <end position="160"/>
    </location>
</feature>
<organism evidence="6 7">
    <name type="scientific">Phyllobacterium myrsinacearum</name>
    <dbReference type="NCBI Taxonomy" id="28101"/>
    <lineage>
        <taxon>Bacteria</taxon>
        <taxon>Pseudomonadati</taxon>
        <taxon>Pseudomonadota</taxon>
        <taxon>Alphaproteobacteria</taxon>
        <taxon>Hyphomicrobiales</taxon>
        <taxon>Phyllobacteriaceae</taxon>
        <taxon>Phyllobacterium</taxon>
    </lineage>
</organism>
<dbReference type="PANTHER" id="PTHR42910">
    <property type="entry name" value="TRANSPORTER SCO4007-RELATED"/>
    <property type="match status" value="1"/>
</dbReference>
<feature type="domain" description="Major facilitator superfamily (MFS) profile" evidence="5">
    <location>
        <begin position="19"/>
        <end position="399"/>
    </location>
</feature>
<dbReference type="InterPro" id="IPR020846">
    <property type="entry name" value="MFS_dom"/>
</dbReference>
<proteinExistence type="predicted"/>
<dbReference type="Proteomes" id="UP000549052">
    <property type="component" value="Unassembled WGS sequence"/>
</dbReference>
<keyword evidence="2 4" id="KW-1133">Transmembrane helix</keyword>
<dbReference type="RefSeq" id="WP_182549448.1">
    <property type="nucleotide sequence ID" value="NZ_JACGXN010000002.1"/>
</dbReference>
<sequence>MSSPHSDTPSDHPAISPWLTLLLATACGLIAANLYYGQPLAGPISAELGMSPAAAGLIVTLTQIGYGLGLLLIVPLGDLFENRRLILIVILAGAAALLAAGLVTHPLPFLAAALFIGLGSVAVQILVPYAAHMAPEAVRGRVVGNVVSGLMLGIMLARPASSFIAQFSSWHVVFYLSSAAMIILMIVLALVLPKRVPTSKLTYRQLLSSMGGLAATTPILQRRALYQACMFGAFSVFWTTTPLLLAGPEFGLSQGGIALFALAGVAGAIAAPIAGRWADGGLTRPATVFAMLLVSASFLMTHLAPHGSTLALGLLTAAAILLDFGVTTSLVLGQRAIFSLGPEYRNRLNGLYMATFFTGGAVGSAVGGWAFAHGGWWLTSWLGFALPVLALLYFTTEKRAVLAPAT</sequence>
<evidence type="ECO:0000256" key="3">
    <source>
        <dbReference type="ARBA" id="ARBA00023136"/>
    </source>
</evidence>
<dbReference type="Gene3D" id="1.20.1250.20">
    <property type="entry name" value="MFS general substrate transporter like domains"/>
    <property type="match status" value="1"/>
</dbReference>
<feature type="transmembrane region" description="Helical" evidence="4">
    <location>
        <begin position="376"/>
        <end position="394"/>
    </location>
</feature>
<evidence type="ECO:0000256" key="2">
    <source>
        <dbReference type="ARBA" id="ARBA00022989"/>
    </source>
</evidence>
<dbReference type="CDD" id="cd17324">
    <property type="entry name" value="MFS_NepI_like"/>
    <property type="match status" value="1"/>
</dbReference>
<feature type="transmembrane region" description="Helical" evidence="4">
    <location>
        <begin position="109"/>
        <end position="130"/>
    </location>
</feature>
<feature type="transmembrane region" description="Helical" evidence="4">
    <location>
        <begin position="224"/>
        <end position="245"/>
    </location>
</feature>
<evidence type="ECO:0000256" key="1">
    <source>
        <dbReference type="ARBA" id="ARBA00022692"/>
    </source>
</evidence>
<name>A0A839EFR3_9HYPH</name>
<dbReference type="InterPro" id="IPR011701">
    <property type="entry name" value="MFS"/>
</dbReference>
<dbReference type="Pfam" id="PF07690">
    <property type="entry name" value="MFS_1"/>
    <property type="match status" value="1"/>
</dbReference>
<evidence type="ECO:0000313" key="7">
    <source>
        <dbReference type="Proteomes" id="UP000549052"/>
    </source>
</evidence>
<accession>A0A839EFR3</accession>
<dbReference type="GO" id="GO:0022857">
    <property type="term" value="F:transmembrane transporter activity"/>
    <property type="evidence" value="ECO:0007669"/>
    <property type="project" value="InterPro"/>
</dbReference>
<keyword evidence="1 4" id="KW-0812">Transmembrane</keyword>
<dbReference type="InterPro" id="IPR036259">
    <property type="entry name" value="MFS_trans_sf"/>
</dbReference>
<evidence type="ECO:0000313" key="6">
    <source>
        <dbReference type="EMBL" id="MBA8878801.1"/>
    </source>
</evidence>
<dbReference type="PANTHER" id="PTHR42910:SF1">
    <property type="entry name" value="MAJOR FACILITATOR SUPERFAMILY (MFS) PROFILE DOMAIN-CONTAINING PROTEIN"/>
    <property type="match status" value="1"/>
</dbReference>
<evidence type="ECO:0000256" key="4">
    <source>
        <dbReference type="SAM" id="Phobius"/>
    </source>
</evidence>
<keyword evidence="7" id="KW-1185">Reference proteome</keyword>
<feature type="transmembrane region" description="Helical" evidence="4">
    <location>
        <begin position="48"/>
        <end position="73"/>
    </location>
</feature>
<feature type="transmembrane region" description="Helical" evidence="4">
    <location>
        <begin position="310"/>
        <end position="331"/>
    </location>
</feature>
<evidence type="ECO:0000259" key="5">
    <source>
        <dbReference type="PROSITE" id="PS50850"/>
    </source>
</evidence>